<evidence type="ECO:0000313" key="3">
    <source>
        <dbReference type="Proteomes" id="UP000295294"/>
    </source>
</evidence>
<sequence length="113" mass="12203">MVVPNPLRRPGWRLPLPTHWWQPGVYGSAPAVALWIAARLPAQWLWSLAGQPDAGEWLNQAGDTVFVAGWAGSALMLWLGRHRPPPPAASAAAEKCDPGDACAQQTPRRHTAA</sequence>
<dbReference type="Proteomes" id="UP000295294">
    <property type="component" value="Chromosome 2"/>
</dbReference>
<proteinExistence type="predicted"/>
<protein>
    <submittedName>
        <fullName evidence="2">Uncharacterized protein</fullName>
    </submittedName>
</protein>
<dbReference type="KEGG" id="cox:E0W60_26925"/>
<reference evidence="2 3" key="1">
    <citation type="submission" date="2019-03" db="EMBL/GenBank/DDBJ databases">
        <title>Efficiently degradation of phenoxyalkanoic acid herbicides by Cupriavidus oxalaticus strain X32.</title>
        <authorList>
            <person name="Sheng X."/>
        </authorList>
    </citation>
    <scope>NUCLEOTIDE SEQUENCE [LARGE SCALE GENOMIC DNA]</scope>
    <source>
        <strain evidence="2 3">X32</strain>
    </source>
</reference>
<name>A0A4P7LFZ5_9BURK</name>
<accession>A0A4P7LFZ5</accession>
<gene>
    <name evidence="2" type="ORF">E0W60_26925</name>
</gene>
<dbReference type="AlphaFoldDB" id="A0A4P7LFZ5"/>
<feature type="region of interest" description="Disordered" evidence="1">
    <location>
        <begin position="84"/>
        <end position="113"/>
    </location>
</feature>
<organism evidence="2 3">
    <name type="scientific">Cupriavidus oxalaticus</name>
    <dbReference type="NCBI Taxonomy" id="96344"/>
    <lineage>
        <taxon>Bacteria</taxon>
        <taxon>Pseudomonadati</taxon>
        <taxon>Pseudomonadota</taxon>
        <taxon>Betaproteobacteria</taxon>
        <taxon>Burkholderiales</taxon>
        <taxon>Burkholderiaceae</taxon>
        <taxon>Cupriavidus</taxon>
    </lineage>
</organism>
<evidence type="ECO:0000256" key="1">
    <source>
        <dbReference type="SAM" id="MobiDB-lite"/>
    </source>
</evidence>
<dbReference type="EMBL" id="CP038635">
    <property type="protein sequence ID" value="QBY54996.1"/>
    <property type="molecule type" value="Genomic_DNA"/>
</dbReference>
<evidence type="ECO:0000313" key="2">
    <source>
        <dbReference type="EMBL" id="QBY54996.1"/>
    </source>
</evidence>
<dbReference type="OrthoDB" id="8970426at2"/>